<gene>
    <name evidence="19" type="primary">LOC103177685</name>
</gene>
<protein>
    <recommendedName>
        <fullName evidence="13">Proheparin-binding EGF-like growth factor</fullName>
    </recommendedName>
</protein>
<evidence type="ECO:0000256" key="10">
    <source>
        <dbReference type="ARBA" id="ARBA00023030"/>
    </source>
</evidence>
<evidence type="ECO:0000313" key="19">
    <source>
        <dbReference type="Ensembl" id="ENSCMIP00000040686.1"/>
    </source>
</evidence>
<evidence type="ECO:0000256" key="15">
    <source>
        <dbReference type="SAM" id="MobiDB-lite"/>
    </source>
</evidence>
<dbReference type="GO" id="GO:0008083">
    <property type="term" value="F:growth factor activity"/>
    <property type="evidence" value="ECO:0007669"/>
    <property type="project" value="UniProtKB-KW"/>
</dbReference>
<evidence type="ECO:0000256" key="7">
    <source>
        <dbReference type="ARBA" id="ARBA00022692"/>
    </source>
</evidence>
<evidence type="ECO:0000259" key="18">
    <source>
        <dbReference type="PROSITE" id="PS50026"/>
    </source>
</evidence>
<dbReference type="Ensembl" id="ENSCMIT00000041261.1">
    <property type="protein sequence ID" value="ENSCMIP00000040686.1"/>
    <property type="gene ID" value="ENSCMIG00000016956.1"/>
</dbReference>
<dbReference type="SUPFAM" id="SSF57196">
    <property type="entry name" value="EGF/Laminin"/>
    <property type="match status" value="1"/>
</dbReference>
<feature type="chain" id="PRO_5021350970" description="Proheparin-binding EGF-like growth factor" evidence="17">
    <location>
        <begin position="24"/>
        <end position="239"/>
    </location>
</feature>
<feature type="signal peptide" evidence="17">
    <location>
        <begin position="1"/>
        <end position="23"/>
    </location>
</feature>
<dbReference type="GO" id="GO:0005886">
    <property type="term" value="C:plasma membrane"/>
    <property type="evidence" value="ECO:0007669"/>
    <property type="project" value="UniProtKB-SubCell"/>
</dbReference>
<dbReference type="InterPro" id="IPR000742">
    <property type="entry name" value="EGF"/>
</dbReference>
<keyword evidence="9 16" id="KW-1133">Transmembrane helix</keyword>
<evidence type="ECO:0000256" key="3">
    <source>
        <dbReference type="ARBA" id="ARBA00022475"/>
    </source>
</evidence>
<dbReference type="PROSITE" id="PS50026">
    <property type="entry name" value="EGF_3"/>
    <property type="match status" value="1"/>
</dbReference>
<name>A0A4W3JN68_CALMI</name>
<evidence type="ECO:0000256" key="1">
    <source>
        <dbReference type="ARBA" id="ARBA00004239"/>
    </source>
</evidence>
<dbReference type="Proteomes" id="UP000314986">
    <property type="component" value="Unassembled WGS sequence"/>
</dbReference>
<keyword evidence="8 17" id="KW-0732">Signal</keyword>
<dbReference type="Gene3D" id="2.10.25.10">
    <property type="entry name" value="Laminin"/>
    <property type="match status" value="1"/>
</dbReference>
<dbReference type="RefSeq" id="XP_007890165.1">
    <property type="nucleotide sequence ID" value="XM_007891974.2"/>
</dbReference>
<feature type="domain" description="EGF-like" evidence="18">
    <location>
        <begin position="132"/>
        <end position="172"/>
    </location>
</feature>
<feature type="disulfide bond" evidence="14">
    <location>
        <begin position="162"/>
        <end position="171"/>
    </location>
</feature>
<dbReference type="RefSeq" id="XP_007890166.1">
    <property type="nucleotide sequence ID" value="XM_007891975.2"/>
</dbReference>
<dbReference type="InParanoid" id="A0A4W3JN68"/>
<feature type="compositionally biased region" description="Basic residues" evidence="15">
    <location>
        <begin position="110"/>
        <end position="129"/>
    </location>
</feature>
<reference evidence="20" key="1">
    <citation type="journal article" date="2006" name="Science">
        <title>Ancient noncoding elements conserved in the human genome.</title>
        <authorList>
            <person name="Venkatesh B."/>
            <person name="Kirkness E.F."/>
            <person name="Loh Y.H."/>
            <person name="Halpern A.L."/>
            <person name="Lee A.P."/>
            <person name="Johnson J."/>
            <person name="Dandona N."/>
            <person name="Viswanathan L.D."/>
            <person name="Tay A."/>
            <person name="Venter J.C."/>
            <person name="Strausberg R.L."/>
            <person name="Brenner S."/>
        </authorList>
    </citation>
    <scope>NUCLEOTIDE SEQUENCE [LARGE SCALE GENOMIC DNA]</scope>
</reference>
<keyword evidence="6" id="KW-0358">Heparin-binding</keyword>
<dbReference type="STRING" id="7868.ENSCMIP00000040686"/>
<keyword evidence="7 16" id="KW-0812">Transmembrane</keyword>
<dbReference type="OMA" id="RCEFITL"/>
<dbReference type="PROSITE" id="PS51257">
    <property type="entry name" value="PROKAR_LIPOPROTEIN"/>
    <property type="match status" value="1"/>
</dbReference>
<reference evidence="19" key="4">
    <citation type="submission" date="2025-08" db="UniProtKB">
        <authorList>
            <consortium name="Ensembl"/>
        </authorList>
    </citation>
    <scope>IDENTIFICATION</scope>
</reference>
<dbReference type="GO" id="GO:0005154">
    <property type="term" value="F:epidermal growth factor receptor binding"/>
    <property type="evidence" value="ECO:0007669"/>
    <property type="project" value="TreeGrafter"/>
</dbReference>
<evidence type="ECO:0000256" key="9">
    <source>
        <dbReference type="ARBA" id="ARBA00022989"/>
    </source>
</evidence>
<evidence type="ECO:0000256" key="17">
    <source>
        <dbReference type="SAM" id="SignalP"/>
    </source>
</evidence>
<reference evidence="20" key="2">
    <citation type="journal article" date="2007" name="PLoS Biol.">
        <title>Survey sequencing and comparative analysis of the elephant shark (Callorhinchus milii) genome.</title>
        <authorList>
            <person name="Venkatesh B."/>
            <person name="Kirkness E.F."/>
            <person name="Loh Y.H."/>
            <person name="Halpern A.L."/>
            <person name="Lee A.P."/>
            <person name="Johnson J."/>
            <person name="Dandona N."/>
            <person name="Viswanathan L.D."/>
            <person name="Tay A."/>
            <person name="Venter J.C."/>
            <person name="Strausberg R.L."/>
            <person name="Brenner S."/>
        </authorList>
    </citation>
    <scope>NUCLEOTIDE SEQUENCE [LARGE SCALE GENOMIC DNA]</scope>
</reference>
<evidence type="ECO:0000256" key="5">
    <source>
        <dbReference type="ARBA" id="ARBA00022536"/>
    </source>
</evidence>
<evidence type="ECO:0000256" key="16">
    <source>
        <dbReference type="SAM" id="Phobius"/>
    </source>
</evidence>
<evidence type="ECO:0000256" key="11">
    <source>
        <dbReference type="ARBA" id="ARBA00023136"/>
    </source>
</evidence>
<dbReference type="PROSITE" id="PS01186">
    <property type="entry name" value="EGF_2"/>
    <property type="match status" value="1"/>
</dbReference>
<dbReference type="GO" id="GO:0005615">
    <property type="term" value="C:extracellular space"/>
    <property type="evidence" value="ECO:0007669"/>
    <property type="project" value="TreeGrafter"/>
</dbReference>
<evidence type="ECO:0000256" key="13">
    <source>
        <dbReference type="ARBA" id="ARBA00040098"/>
    </source>
</evidence>
<dbReference type="AlphaFoldDB" id="A0A4W3JN68"/>
<keyword evidence="3" id="KW-1003">Cell membrane</keyword>
<comment type="caution">
    <text evidence="14">Lacks conserved residue(s) required for the propagation of feature annotation.</text>
</comment>
<organism evidence="19 20">
    <name type="scientific">Callorhinchus milii</name>
    <name type="common">Ghost shark</name>
    <dbReference type="NCBI Taxonomy" id="7868"/>
    <lineage>
        <taxon>Eukaryota</taxon>
        <taxon>Metazoa</taxon>
        <taxon>Chordata</taxon>
        <taxon>Craniata</taxon>
        <taxon>Vertebrata</taxon>
        <taxon>Chondrichthyes</taxon>
        <taxon>Holocephali</taxon>
        <taxon>Chimaeriformes</taxon>
        <taxon>Callorhinchidae</taxon>
        <taxon>Callorhinchus</taxon>
    </lineage>
</organism>
<dbReference type="PANTHER" id="PTHR10740:SF4">
    <property type="entry name" value="PROHEPARIN-BINDING EGF-LIKE GROWTH FACTOR"/>
    <property type="match status" value="1"/>
</dbReference>
<dbReference type="OrthoDB" id="8780145at2759"/>
<comment type="subcellular location">
    <subcellularLocation>
        <location evidence="2">Cell membrane</location>
        <topology evidence="2">Single-pass type I membrane protein</topology>
    </subcellularLocation>
    <subcellularLocation>
        <location evidence="1">Secreted</location>
        <location evidence="1">Extracellular space</location>
    </subcellularLocation>
</comment>
<proteinExistence type="predicted"/>
<evidence type="ECO:0000313" key="20">
    <source>
        <dbReference type="Proteomes" id="UP000314986"/>
    </source>
</evidence>
<evidence type="ECO:0000256" key="2">
    <source>
        <dbReference type="ARBA" id="ARBA00004251"/>
    </source>
</evidence>
<evidence type="ECO:0000256" key="6">
    <source>
        <dbReference type="ARBA" id="ARBA00022674"/>
    </source>
</evidence>
<evidence type="ECO:0000256" key="14">
    <source>
        <dbReference type="PROSITE-ProRule" id="PRU00076"/>
    </source>
</evidence>
<evidence type="ECO:0000256" key="12">
    <source>
        <dbReference type="ARBA" id="ARBA00023157"/>
    </source>
</evidence>
<dbReference type="GO" id="GO:0007173">
    <property type="term" value="P:epidermal growth factor receptor signaling pathway"/>
    <property type="evidence" value="ECO:0007669"/>
    <property type="project" value="TreeGrafter"/>
</dbReference>
<evidence type="ECO:0000256" key="4">
    <source>
        <dbReference type="ARBA" id="ARBA00022525"/>
    </source>
</evidence>
<dbReference type="GO" id="GO:0008201">
    <property type="term" value="F:heparin binding"/>
    <property type="evidence" value="ECO:0007669"/>
    <property type="project" value="UniProtKB-KW"/>
</dbReference>
<keyword evidence="4" id="KW-0964">Secreted</keyword>
<accession>A0A4W3JN68</accession>
<reference evidence="19" key="5">
    <citation type="submission" date="2025-09" db="UniProtKB">
        <authorList>
            <consortium name="Ensembl"/>
        </authorList>
    </citation>
    <scope>IDENTIFICATION</scope>
</reference>
<keyword evidence="10" id="KW-0339">Growth factor</keyword>
<keyword evidence="20" id="KW-1185">Reference proteome</keyword>
<sequence>MRKVYTSPLLLLIAAAGCWTGYGARMGESDNGLLASSGVPTYSPEQTPQVTAVQFNGIYVDSDEDYADEFEDEDYEDYEALVIEDPVYGTSLGKVQPVIKPRSRGEKKIAHPKKARSKGKKNNRRKRGKQKLNDLCKTVYKNYCIHGKCKFLKELNKTSCICLPGYQNERCGIQVLSVGTSKERIDGLTIALLLVGAMLTLAAIIVAVTVIFQCKKKLRDAREVESEEKQKLGEINRMV</sequence>
<feature type="region of interest" description="Disordered" evidence="15">
    <location>
        <begin position="101"/>
        <end position="129"/>
    </location>
</feature>
<dbReference type="KEGG" id="cmk:103177685"/>
<feature type="transmembrane region" description="Helical" evidence="16">
    <location>
        <begin position="190"/>
        <end position="212"/>
    </location>
</feature>
<dbReference type="GeneTree" id="ENSGT00940000156901"/>
<reference evidence="20" key="3">
    <citation type="journal article" date="2014" name="Nature">
        <title>Elephant shark genome provides unique insights into gnathostome evolution.</title>
        <authorList>
            <consortium name="International Elephant Shark Genome Sequencing Consortium"/>
            <person name="Venkatesh B."/>
            <person name="Lee A.P."/>
            <person name="Ravi V."/>
            <person name="Maurya A.K."/>
            <person name="Lian M.M."/>
            <person name="Swann J.B."/>
            <person name="Ohta Y."/>
            <person name="Flajnik M.F."/>
            <person name="Sutoh Y."/>
            <person name="Kasahara M."/>
            <person name="Hoon S."/>
            <person name="Gangu V."/>
            <person name="Roy S.W."/>
            <person name="Irimia M."/>
            <person name="Korzh V."/>
            <person name="Kondrychyn I."/>
            <person name="Lim Z.W."/>
            <person name="Tay B.H."/>
            <person name="Tohari S."/>
            <person name="Kong K.W."/>
            <person name="Ho S."/>
            <person name="Lorente-Galdos B."/>
            <person name="Quilez J."/>
            <person name="Marques-Bonet T."/>
            <person name="Raney B.J."/>
            <person name="Ingham P.W."/>
            <person name="Tay A."/>
            <person name="Hillier L.W."/>
            <person name="Minx P."/>
            <person name="Boehm T."/>
            <person name="Wilson R.K."/>
            <person name="Brenner S."/>
            <person name="Warren W.C."/>
        </authorList>
    </citation>
    <scope>NUCLEOTIDE SEQUENCE [LARGE SCALE GENOMIC DNA]</scope>
</reference>
<dbReference type="GeneID" id="103177685"/>
<evidence type="ECO:0000256" key="8">
    <source>
        <dbReference type="ARBA" id="ARBA00022729"/>
    </source>
</evidence>
<keyword evidence="11 16" id="KW-0472">Membrane</keyword>
<dbReference type="GO" id="GO:0008284">
    <property type="term" value="P:positive regulation of cell population proliferation"/>
    <property type="evidence" value="ECO:0007669"/>
    <property type="project" value="TreeGrafter"/>
</dbReference>
<keyword evidence="12 14" id="KW-1015">Disulfide bond</keyword>
<dbReference type="PANTHER" id="PTHR10740">
    <property type="entry name" value="TRANSFORMING GROWTH FACTOR ALPHA"/>
    <property type="match status" value="1"/>
</dbReference>
<keyword evidence="5 14" id="KW-0245">EGF-like domain</keyword>